<evidence type="ECO:0000313" key="2">
    <source>
        <dbReference type="EMBL" id="NWD97727.1"/>
    </source>
</evidence>
<protein>
    <submittedName>
        <fullName evidence="2">Uncharacterized protein</fullName>
    </submittedName>
</protein>
<evidence type="ECO:0000313" key="3">
    <source>
        <dbReference type="Proteomes" id="UP000572863"/>
    </source>
</evidence>
<proteinExistence type="predicted"/>
<feature type="region of interest" description="Disordered" evidence="1">
    <location>
        <begin position="43"/>
        <end position="86"/>
    </location>
</feature>
<feature type="compositionally biased region" description="Gly residues" evidence="1">
    <location>
        <begin position="49"/>
        <end position="62"/>
    </location>
</feature>
<comment type="caution">
    <text evidence="2">The sequence shown here is derived from an EMBL/GenBank/DDBJ whole genome shotgun (WGS) entry which is preliminary data.</text>
</comment>
<dbReference type="EMBL" id="JACARY010000059">
    <property type="protein sequence ID" value="NWD97727.1"/>
    <property type="molecule type" value="Genomic_DNA"/>
</dbReference>
<dbReference type="Proteomes" id="UP000572863">
    <property type="component" value="Unassembled WGS sequence"/>
</dbReference>
<gene>
    <name evidence="2" type="ORF">HX871_25155</name>
</gene>
<name>A0ABX2R1F3_9PSED</name>
<reference evidence="2 3" key="1">
    <citation type="submission" date="2020-04" db="EMBL/GenBank/DDBJ databases">
        <title>Molecular characterization of pseudomonads from Agaricus bisporus reveal novel blotch 2 pathogens in Western Europe.</title>
        <authorList>
            <person name="Taparia T."/>
            <person name="Krijger M."/>
            <person name="Haynes E."/>
            <person name="Elpinstone J.G."/>
            <person name="Noble R."/>
            <person name="Van Der Wolf J."/>
        </authorList>
    </citation>
    <scope>NUCLEOTIDE SEQUENCE [LARGE SCALE GENOMIC DNA]</scope>
    <source>
        <strain evidence="2 3">P7774</strain>
    </source>
</reference>
<accession>A0ABX2R1F3</accession>
<sequence>MVDGIGGAGNMVGSLFGGMDQMQQARGQQKQQLDPEMLKKMLEEMLAGASGGQGGGAEGGGNDPQAEGQRQQIQIPQMNSGQVNFM</sequence>
<feature type="compositionally biased region" description="Polar residues" evidence="1">
    <location>
        <begin position="68"/>
        <end position="86"/>
    </location>
</feature>
<organism evidence="2 3">
    <name type="scientific">Pseudomonas reactans</name>
    <dbReference type="NCBI Taxonomy" id="117680"/>
    <lineage>
        <taxon>Bacteria</taxon>
        <taxon>Pseudomonadati</taxon>
        <taxon>Pseudomonadota</taxon>
        <taxon>Gammaproteobacteria</taxon>
        <taxon>Pseudomonadales</taxon>
        <taxon>Pseudomonadaceae</taxon>
        <taxon>Pseudomonas</taxon>
    </lineage>
</organism>
<dbReference type="RefSeq" id="WP_177061471.1">
    <property type="nucleotide sequence ID" value="NZ_JACARY010000059.1"/>
</dbReference>
<evidence type="ECO:0000256" key="1">
    <source>
        <dbReference type="SAM" id="MobiDB-lite"/>
    </source>
</evidence>
<keyword evidence="3" id="KW-1185">Reference proteome</keyword>